<dbReference type="SMART" id="SM00409">
    <property type="entry name" value="IG"/>
    <property type="match status" value="1"/>
</dbReference>
<keyword evidence="1" id="KW-0472">Membrane</keyword>
<sequence length="222" mass="24457">EVWQSPRKTIALEGDSVNITCSTPGTLHGIYLKKTWPNNSDVIYYEDGSEPTVDPWFQGRIAYSGLQSNLTISLYHLQLADTGGYTCVAIMDDKIFGPGTLVMVTDSPPPPIHTPKTHPALNHRDSQGLPHLPNASLRSFFPDQLPQAANTCQESWPIHFALPTALAVGFFLIGLGLGAVCVLIRTQIQKLCCAKDKSPVFVIYEDMSHSRCNTMSIPNQYQ</sequence>
<evidence type="ECO:0000256" key="1">
    <source>
        <dbReference type="SAM" id="Phobius"/>
    </source>
</evidence>
<feature type="non-terminal residue" evidence="3">
    <location>
        <position position="1"/>
    </location>
</feature>
<dbReference type="Gene3D" id="2.60.40.10">
    <property type="entry name" value="Immunoglobulins"/>
    <property type="match status" value="1"/>
</dbReference>
<evidence type="ECO:0000259" key="2">
    <source>
        <dbReference type="PROSITE" id="PS50835"/>
    </source>
</evidence>
<dbReference type="AlphaFoldDB" id="L8I187"/>
<dbReference type="CDD" id="cd00099">
    <property type="entry name" value="IgV"/>
    <property type="match status" value="1"/>
</dbReference>
<dbReference type="GO" id="GO:0016020">
    <property type="term" value="C:membrane"/>
    <property type="evidence" value="ECO:0007669"/>
    <property type="project" value="InterPro"/>
</dbReference>
<protein>
    <submittedName>
        <fullName evidence="3">T-cell antigen CD7</fullName>
    </submittedName>
</protein>
<gene>
    <name evidence="3" type="ORF">M91_17318</name>
</gene>
<keyword evidence="1" id="KW-1133">Transmembrane helix</keyword>
<dbReference type="PANTHER" id="PTHR15343:SF0">
    <property type="entry name" value="T-CELL ANTIGEN CD7"/>
    <property type="match status" value="1"/>
</dbReference>
<dbReference type="GO" id="GO:0038023">
    <property type="term" value="F:signaling receptor activity"/>
    <property type="evidence" value="ECO:0007669"/>
    <property type="project" value="InterPro"/>
</dbReference>
<dbReference type="InterPro" id="IPR036179">
    <property type="entry name" value="Ig-like_dom_sf"/>
</dbReference>
<dbReference type="GO" id="GO:0002250">
    <property type="term" value="P:adaptive immune response"/>
    <property type="evidence" value="ECO:0007669"/>
    <property type="project" value="InterPro"/>
</dbReference>
<accession>L8I187</accession>
<reference evidence="3 4" key="1">
    <citation type="journal article" date="2012" name="Nat. Genet.">
        <title>The yak genome and adaptation to life at high altitude.</title>
        <authorList>
            <person name="Qiu Q."/>
            <person name="Zhang G."/>
            <person name="Ma T."/>
            <person name="Qian W."/>
            <person name="Wang J."/>
            <person name="Ye Z."/>
            <person name="Cao C."/>
            <person name="Hu Q."/>
            <person name="Kim J."/>
            <person name="Larkin D.M."/>
            <person name="Auvil L."/>
            <person name="Capitanu B."/>
            <person name="Ma J."/>
            <person name="Lewin H.A."/>
            <person name="Qian X."/>
            <person name="Lang Y."/>
            <person name="Zhou R."/>
            <person name="Wang L."/>
            <person name="Wang K."/>
            <person name="Xia J."/>
            <person name="Liao S."/>
            <person name="Pan S."/>
            <person name="Lu X."/>
            <person name="Hou H."/>
            <person name="Wang Y."/>
            <person name="Zang X."/>
            <person name="Yin Y."/>
            <person name="Ma H."/>
            <person name="Zhang J."/>
            <person name="Wang Z."/>
            <person name="Zhang Y."/>
            <person name="Zhang D."/>
            <person name="Yonezawa T."/>
            <person name="Hasegawa M."/>
            <person name="Zhong Y."/>
            <person name="Liu W."/>
            <person name="Zhang Y."/>
            <person name="Huang Z."/>
            <person name="Zhang S."/>
            <person name="Long R."/>
            <person name="Yang H."/>
            <person name="Wang J."/>
            <person name="Lenstra J.A."/>
            <person name="Cooper D.N."/>
            <person name="Wu Y."/>
            <person name="Wang J."/>
            <person name="Shi P."/>
            <person name="Wang J."/>
            <person name="Liu J."/>
        </authorList>
    </citation>
    <scope>NUCLEOTIDE SEQUENCE [LARGE SCALE GENOMIC DNA]</scope>
    <source>
        <strain evidence="4">yakQH1</strain>
    </source>
</reference>
<dbReference type="InterPro" id="IPR013106">
    <property type="entry name" value="Ig_V-set"/>
</dbReference>
<dbReference type="InterPro" id="IPR039090">
    <property type="entry name" value="CD7"/>
</dbReference>
<dbReference type="PANTHER" id="PTHR15343">
    <property type="entry name" value="CD7"/>
    <property type="match status" value="1"/>
</dbReference>
<dbReference type="PROSITE" id="PS50835">
    <property type="entry name" value="IG_LIKE"/>
    <property type="match status" value="1"/>
</dbReference>
<dbReference type="InterPro" id="IPR013783">
    <property type="entry name" value="Ig-like_fold"/>
</dbReference>
<name>L8I187_9CETA</name>
<dbReference type="Proteomes" id="UP000011080">
    <property type="component" value="Unassembled WGS sequence"/>
</dbReference>
<dbReference type="EMBL" id="JH882459">
    <property type="protein sequence ID" value="ELR49309.1"/>
    <property type="molecule type" value="Genomic_DNA"/>
</dbReference>
<dbReference type="Pfam" id="PF07686">
    <property type="entry name" value="V-set"/>
    <property type="match status" value="1"/>
</dbReference>
<dbReference type="InterPro" id="IPR007110">
    <property type="entry name" value="Ig-like_dom"/>
</dbReference>
<feature type="transmembrane region" description="Helical" evidence="1">
    <location>
        <begin position="160"/>
        <end position="184"/>
    </location>
</feature>
<evidence type="ECO:0000313" key="4">
    <source>
        <dbReference type="Proteomes" id="UP000011080"/>
    </source>
</evidence>
<dbReference type="InterPro" id="IPR003599">
    <property type="entry name" value="Ig_sub"/>
</dbReference>
<keyword evidence="1" id="KW-0812">Transmembrane</keyword>
<dbReference type="SUPFAM" id="SSF48726">
    <property type="entry name" value="Immunoglobulin"/>
    <property type="match status" value="1"/>
</dbReference>
<dbReference type="STRING" id="72004.ENSBMUP00000033678"/>
<proteinExistence type="predicted"/>
<feature type="domain" description="Ig-like" evidence="2">
    <location>
        <begin position="1"/>
        <end position="89"/>
    </location>
</feature>
<organism evidence="3 4">
    <name type="scientific">Bos mutus</name>
    <name type="common">wild yak</name>
    <dbReference type="NCBI Taxonomy" id="72004"/>
    <lineage>
        <taxon>Eukaryota</taxon>
        <taxon>Metazoa</taxon>
        <taxon>Chordata</taxon>
        <taxon>Craniata</taxon>
        <taxon>Vertebrata</taxon>
        <taxon>Euteleostomi</taxon>
        <taxon>Mammalia</taxon>
        <taxon>Eutheria</taxon>
        <taxon>Laurasiatheria</taxon>
        <taxon>Artiodactyla</taxon>
        <taxon>Ruminantia</taxon>
        <taxon>Pecora</taxon>
        <taxon>Bovidae</taxon>
        <taxon>Bovinae</taxon>
        <taxon>Bos</taxon>
    </lineage>
</organism>
<evidence type="ECO:0000313" key="3">
    <source>
        <dbReference type="EMBL" id="ELR49309.1"/>
    </source>
</evidence>